<feature type="transmembrane region" description="Helical" evidence="5">
    <location>
        <begin position="45"/>
        <end position="66"/>
    </location>
</feature>
<organism evidence="7 8">
    <name type="scientific">Bordetella ansorpii</name>
    <dbReference type="NCBI Taxonomy" id="288768"/>
    <lineage>
        <taxon>Bacteria</taxon>
        <taxon>Pseudomonadati</taxon>
        <taxon>Pseudomonadota</taxon>
        <taxon>Betaproteobacteria</taxon>
        <taxon>Burkholderiales</taxon>
        <taxon>Alcaligenaceae</taxon>
        <taxon>Bordetella</taxon>
    </lineage>
</organism>
<gene>
    <name evidence="7" type="ORF">SAMEA3906486_02200</name>
</gene>
<dbReference type="EMBL" id="FKIF01000006">
    <property type="protein sequence ID" value="SAI68949.1"/>
    <property type="molecule type" value="Genomic_DNA"/>
</dbReference>
<evidence type="ECO:0000256" key="1">
    <source>
        <dbReference type="ARBA" id="ARBA00004141"/>
    </source>
</evidence>
<evidence type="ECO:0000313" key="7">
    <source>
        <dbReference type="EMBL" id="SAI68949.1"/>
    </source>
</evidence>
<evidence type="ECO:0000313" key="8">
    <source>
        <dbReference type="Proteomes" id="UP000076848"/>
    </source>
</evidence>
<feature type="transmembrane region" description="Helical" evidence="5">
    <location>
        <begin position="12"/>
        <end position="33"/>
    </location>
</feature>
<dbReference type="GO" id="GO:0016020">
    <property type="term" value="C:membrane"/>
    <property type="evidence" value="ECO:0007669"/>
    <property type="project" value="UniProtKB-SubCell"/>
</dbReference>
<evidence type="ECO:0000259" key="6">
    <source>
        <dbReference type="Pfam" id="PF04138"/>
    </source>
</evidence>
<proteinExistence type="predicted"/>
<dbReference type="Proteomes" id="UP000076848">
    <property type="component" value="Unassembled WGS sequence"/>
</dbReference>
<keyword evidence="3 5" id="KW-1133">Transmembrane helix</keyword>
<reference evidence="7 8" key="1">
    <citation type="submission" date="2016-04" db="EMBL/GenBank/DDBJ databases">
        <authorList>
            <consortium name="Pathogen Informatics"/>
        </authorList>
    </citation>
    <scope>NUCLEOTIDE SEQUENCE [LARGE SCALE GENOMIC DNA]</scope>
    <source>
        <strain evidence="7 8">H050680373</strain>
    </source>
</reference>
<feature type="transmembrane region" description="Helical" evidence="5">
    <location>
        <begin position="72"/>
        <end position="93"/>
    </location>
</feature>
<sequence length="103" mass="11431">MVLLVWGGLTPVLATIIGAFVGSIFNYWLQFYWTFKGNGIHGMAIPAYICTVFLGWCVNAVLFYILTSFAHMGLVLAQLSATAAVAVMNFIAYKKVVFHERFS</sequence>
<evidence type="ECO:0000256" key="5">
    <source>
        <dbReference type="SAM" id="Phobius"/>
    </source>
</evidence>
<protein>
    <submittedName>
        <fullName evidence="7">GtrA-like protein</fullName>
    </submittedName>
</protein>
<evidence type="ECO:0000256" key="3">
    <source>
        <dbReference type="ARBA" id="ARBA00022989"/>
    </source>
</evidence>
<dbReference type="STRING" id="288768.SAMEA3906486_02200"/>
<name>A0A157SEZ2_9BORD</name>
<evidence type="ECO:0000256" key="2">
    <source>
        <dbReference type="ARBA" id="ARBA00022692"/>
    </source>
</evidence>
<keyword evidence="4 5" id="KW-0472">Membrane</keyword>
<comment type="subcellular location">
    <subcellularLocation>
        <location evidence="1">Membrane</location>
        <topology evidence="1">Multi-pass membrane protein</topology>
    </subcellularLocation>
</comment>
<dbReference type="AlphaFoldDB" id="A0A157SEZ2"/>
<keyword evidence="2 5" id="KW-0812">Transmembrane</keyword>
<accession>A0A157SEZ2</accession>
<dbReference type="GO" id="GO:0000271">
    <property type="term" value="P:polysaccharide biosynthetic process"/>
    <property type="evidence" value="ECO:0007669"/>
    <property type="project" value="InterPro"/>
</dbReference>
<dbReference type="InterPro" id="IPR007267">
    <property type="entry name" value="GtrA_DPMS_TM"/>
</dbReference>
<feature type="domain" description="GtrA/DPMS transmembrane" evidence="6">
    <location>
        <begin position="2"/>
        <end position="98"/>
    </location>
</feature>
<dbReference type="Pfam" id="PF04138">
    <property type="entry name" value="GtrA_DPMS_TM"/>
    <property type="match status" value="1"/>
</dbReference>
<keyword evidence="8" id="KW-1185">Reference proteome</keyword>
<evidence type="ECO:0000256" key="4">
    <source>
        <dbReference type="ARBA" id="ARBA00023136"/>
    </source>
</evidence>